<evidence type="ECO:0000256" key="1">
    <source>
        <dbReference type="ARBA" id="ARBA00006607"/>
    </source>
</evidence>
<dbReference type="AlphaFoldDB" id="A0A0M1MZV4"/>
<dbReference type="InterPro" id="IPR027413">
    <property type="entry name" value="GROEL-like_equatorial_sf"/>
</dbReference>
<gene>
    <name evidence="2" type="primary">groL</name>
    <name evidence="2" type="ORF">CPX_001600</name>
</gene>
<accession>A0A0M1MZV4</accession>
<comment type="caution">
    <text evidence="2">The sequence shown here is derived from an EMBL/GenBank/DDBJ whole genome shotgun (WGS) entry which is preliminary data.</text>
</comment>
<sequence>MQSGALKDKLVDSNVDVQKGINIVLESLLVPTYQIAENAGFDGSTIVKEQFKQK</sequence>
<dbReference type="Proteomes" id="UP000037386">
    <property type="component" value="Unassembled WGS sequence"/>
</dbReference>
<evidence type="ECO:0000313" key="3">
    <source>
        <dbReference type="Proteomes" id="UP000037386"/>
    </source>
</evidence>
<dbReference type="SUPFAM" id="SSF48592">
    <property type="entry name" value="GroEL equatorial domain-like"/>
    <property type="match status" value="1"/>
</dbReference>
<evidence type="ECO:0000313" key="2">
    <source>
        <dbReference type="EMBL" id="KOR75426.1"/>
    </source>
</evidence>
<reference evidence="3" key="1">
    <citation type="submission" date="2015-05" db="EMBL/GenBank/DDBJ databases">
        <title>Draft genome sequence of 'Candidatus Phytoplasma Pruni' strain CX, a plant pathogenic bacterium.</title>
        <authorList>
            <person name="Lee I.-M."/>
            <person name="Bottner-Parker K.D."/>
            <person name="Shao J."/>
            <person name="Gundersen-Rindal D.E."/>
            <person name="Zhao Y."/>
            <person name="Davis R.E."/>
        </authorList>
    </citation>
    <scope>NUCLEOTIDE SEQUENCE [LARGE SCALE GENOMIC DNA]</scope>
    <source>
        <strain evidence="3">CX</strain>
    </source>
</reference>
<proteinExistence type="inferred from homology"/>
<comment type="similarity">
    <text evidence="1">Belongs to the chaperonin (HSP60) family.</text>
</comment>
<dbReference type="EMBL" id="LHCF01000008">
    <property type="protein sequence ID" value="KOR75426.1"/>
    <property type="molecule type" value="Genomic_DNA"/>
</dbReference>
<dbReference type="PATRIC" id="fig|479893.3.peg.397"/>
<organism evidence="2 3">
    <name type="scientific">Candidatus Phytoplasma pruni</name>
    <dbReference type="NCBI Taxonomy" id="479893"/>
    <lineage>
        <taxon>Bacteria</taxon>
        <taxon>Bacillati</taxon>
        <taxon>Mycoplasmatota</taxon>
        <taxon>Mollicutes</taxon>
        <taxon>Acholeplasmatales</taxon>
        <taxon>Acholeplasmataceae</taxon>
        <taxon>Candidatus Phytoplasma</taxon>
        <taxon>16SrIII (X-disease group)</taxon>
    </lineage>
</organism>
<dbReference type="Gene3D" id="1.10.560.10">
    <property type="entry name" value="GroEL-like equatorial domain"/>
    <property type="match status" value="1"/>
</dbReference>
<name>A0A0M1MZV4_9MOLU</name>
<protein>
    <submittedName>
        <fullName evidence="2">60 kDa chaperonin</fullName>
    </submittedName>
</protein>
<dbReference type="STRING" id="479893.CPX_001600"/>